<protein>
    <recommendedName>
        <fullName evidence="5">HTH tetR-type domain-containing protein</fullName>
    </recommendedName>
</protein>
<feature type="domain" description="HTH tetR-type" evidence="5">
    <location>
        <begin position="1"/>
        <end position="61"/>
    </location>
</feature>
<evidence type="ECO:0000259" key="5">
    <source>
        <dbReference type="PROSITE" id="PS50977"/>
    </source>
</evidence>
<evidence type="ECO:0000256" key="3">
    <source>
        <dbReference type="ARBA" id="ARBA00023163"/>
    </source>
</evidence>
<accession>A0A0A3I835</accession>
<feature type="DNA-binding region" description="H-T-H motif" evidence="4">
    <location>
        <begin position="24"/>
        <end position="43"/>
    </location>
</feature>
<organism evidence="6 7">
    <name type="scientific">Ureibacillus sinduriensis BLB-1 = JCM 15800</name>
    <dbReference type="NCBI Taxonomy" id="1384057"/>
    <lineage>
        <taxon>Bacteria</taxon>
        <taxon>Bacillati</taxon>
        <taxon>Bacillota</taxon>
        <taxon>Bacilli</taxon>
        <taxon>Bacillales</taxon>
        <taxon>Caryophanaceae</taxon>
        <taxon>Ureibacillus</taxon>
    </lineage>
</organism>
<reference evidence="6 7" key="1">
    <citation type="submission" date="2014-02" db="EMBL/GenBank/DDBJ databases">
        <title>Draft genome sequence of Lysinibacillus sinduriensis JCM 15800.</title>
        <authorList>
            <person name="Zhang F."/>
            <person name="Wang G."/>
            <person name="Zhang L."/>
        </authorList>
    </citation>
    <scope>NUCLEOTIDE SEQUENCE [LARGE SCALE GENOMIC DNA]</scope>
    <source>
        <strain evidence="6 7">JCM 15800</strain>
    </source>
</reference>
<keyword evidence="3" id="KW-0804">Transcription</keyword>
<evidence type="ECO:0000256" key="1">
    <source>
        <dbReference type="ARBA" id="ARBA00023015"/>
    </source>
</evidence>
<dbReference type="PANTHER" id="PTHR47506">
    <property type="entry name" value="TRANSCRIPTIONAL REGULATORY PROTEIN"/>
    <property type="match status" value="1"/>
</dbReference>
<dbReference type="PANTHER" id="PTHR47506:SF3">
    <property type="entry name" value="HTH-TYPE TRANSCRIPTIONAL REGULATOR LMRA"/>
    <property type="match status" value="1"/>
</dbReference>
<keyword evidence="1" id="KW-0805">Transcription regulation</keyword>
<dbReference type="SUPFAM" id="SSF46689">
    <property type="entry name" value="Homeodomain-like"/>
    <property type="match status" value="1"/>
</dbReference>
<dbReference type="InterPro" id="IPR001647">
    <property type="entry name" value="HTH_TetR"/>
</dbReference>
<dbReference type="GO" id="GO:0003677">
    <property type="term" value="F:DNA binding"/>
    <property type="evidence" value="ECO:0007669"/>
    <property type="project" value="UniProtKB-UniRule"/>
</dbReference>
<dbReference type="PRINTS" id="PR00455">
    <property type="entry name" value="HTHTETR"/>
</dbReference>
<dbReference type="PROSITE" id="PS50977">
    <property type="entry name" value="HTH_TETR_2"/>
    <property type="match status" value="1"/>
</dbReference>
<evidence type="ECO:0000313" key="7">
    <source>
        <dbReference type="Proteomes" id="UP000030408"/>
    </source>
</evidence>
<dbReference type="eggNOG" id="COG1309">
    <property type="taxonomic scope" value="Bacteria"/>
</dbReference>
<evidence type="ECO:0000313" key="6">
    <source>
        <dbReference type="EMBL" id="KGR79675.1"/>
    </source>
</evidence>
<comment type="caution">
    <text evidence="6">The sequence shown here is derived from an EMBL/GenBank/DDBJ whole genome shotgun (WGS) entry which is preliminary data.</text>
</comment>
<dbReference type="STRING" id="1384057.CD33_00315"/>
<keyword evidence="2 4" id="KW-0238">DNA-binding</keyword>
<name>A0A0A3I835_9BACL</name>
<sequence>MDINKRIVDASIILFKEKGYNRTSVEDIVRKCHISKASLYKVFDSKKQILLSALGQLQDEIYKKNAEIELTNYSVNEKLIKKVEVIISQRHFNRVLFDSLYEAFSEEEIEQLQKYEKPTKLENYRMYMNNFELAFDSEHLNKTFLMNLAITFEGLYTEWLNIIRIFDADKADVLQIAKYIVSTIKIIVRTQDYATIKQPSLIDLIMYEESQMTSEKEKTLLEKINRMTGIVQNSPIDEEDKSDYLLNISFLQQELMSSRPRKYLLNTVLHYLSQLEELKSTVHSVSLALKESEEIL</sequence>
<keyword evidence="7" id="KW-1185">Reference proteome</keyword>
<proteinExistence type="predicted"/>
<evidence type="ECO:0000256" key="2">
    <source>
        <dbReference type="ARBA" id="ARBA00023125"/>
    </source>
</evidence>
<dbReference type="RefSeq" id="WP_036197026.1">
    <property type="nucleotide sequence ID" value="NZ_AVCY01000035.1"/>
</dbReference>
<dbReference type="OrthoDB" id="9812993at2"/>
<dbReference type="EMBL" id="JPVO01000021">
    <property type="protein sequence ID" value="KGR79675.1"/>
    <property type="molecule type" value="Genomic_DNA"/>
</dbReference>
<dbReference type="Pfam" id="PF00440">
    <property type="entry name" value="TetR_N"/>
    <property type="match status" value="1"/>
</dbReference>
<dbReference type="InterPro" id="IPR009057">
    <property type="entry name" value="Homeodomain-like_sf"/>
</dbReference>
<dbReference type="AlphaFoldDB" id="A0A0A3I835"/>
<dbReference type="Gene3D" id="1.10.357.10">
    <property type="entry name" value="Tetracycline Repressor, domain 2"/>
    <property type="match status" value="1"/>
</dbReference>
<dbReference type="Proteomes" id="UP000030408">
    <property type="component" value="Unassembled WGS sequence"/>
</dbReference>
<evidence type="ECO:0000256" key="4">
    <source>
        <dbReference type="PROSITE-ProRule" id="PRU00335"/>
    </source>
</evidence>
<gene>
    <name evidence="6" type="ORF">CD33_00315</name>
</gene>